<evidence type="ECO:0000313" key="2">
    <source>
        <dbReference type="EMBL" id="PVY68597.1"/>
    </source>
</evidence>
<proteinExistence type="predicted"/>
<accession>A0A2U1CRS1</accession>
<reference evidence="2 3" key="1">
    <citation type="submission" date="2018-04" db="EMBL/GenBank/DDBJ databases">
        <title>Genomic Encyclopedia of Type Strains, Phase IV (KMG-IV): sequencing the most valuable type-strain genomes for metagenomic binning, comparative biology and taxonomic classification.</title>
        <authorList>
            <person name="Goeker M."/>
        </authorList>
    </citation>
    <scope>NUCLEOTIDE SEQUENCE [LARGE SCALE GENOMIC DNA]</scope>
    <source>
        <strain evidence="2 3">DSM 10065</strain>
    </source>
</reference>
<keyword evidence="3" id="KW-1185">Reference proteome</keyword>
<protein>
    <recommendedName>
        <fullName evidence="1">Helix-turn-helix domain-containing protein</fullName>
    </recommendedName>
</protein>
<dbReference type="OrthoDB" id="8665643at2"/>
<gene>
    <name evidence="2" type="ORF">C7440_1008</name>
</gene>
<comment type="caution">
    <text evidence="2">The sequence shown here is derived from an EMBL/GenBank/DDBJ whole genome shotgun (WGS) entry which is preliminary data.</text>
</comment>
<dbReference type="Pfam" id="PF12728">
    <property type="entry name" value="HTH_17"/>
    <property type="match status" value="1"/>
</dbReference>
<evidence type="ECO:0000259" key="1">
    <source>
        <dbReference type="Pfam" id="PF12728"/>
    </source>
</evidence>
<dbReference type="EMBL" id="QEKO01000001">
    <property type="protein sequence ID" value="PVY68597.1"/>
    <property type="molecule type" value="Genomic_DNA"/>
</dbReference>
<organism evidence="2 3">
    <name type="scientific">Pusillimonas noertemannii</name>
    <dbReference type="NCBI Taxonomy" id="305977"/>
    <lineage>
        <taxon>Bacteria</taxon>
        <taxon>Pseudomonadati</taxon>
        <taxon>Pseudomonadota</taxon>
        <taxon>Betaproteobacteria</taxon>
        <taxon>Burkholderiales</taxon>
        <taxon>Alcaligenaceae</taxon>
        <taxon>Pusillimonas</taxon>
    </lineage>
</organism>
<dbReference type="InterPro" id="IPR041657">
    <property type="entry name" value="HTH_17"/>
</dbReference>
<dbReference type="Proteomes" id="UP000246145">
    <property type="component" value="Unassembled WGS sequence"/>
</dbReference>
<dbReference type="RefSeq" id="WP_116517664.1">
    <property type="nucleotide sequence ID" value="NZ_JACCEX010000001.1"/>
</dbReference>
<feature type="domain" description="Helix-turn-helix" evidence="1">
    <location>
        <begin position="33"/>
        <end position="76"/>
    </location>
</feature>
<evidence type="ECO:0000313" key="3">
    <source>
        <dbReference type="Proteomes" id="UP000246145"/>
    </source>
</evidence>
<dbReference type="AlphaFoldDB" id="A0A2U1CRS1"/>
<name>A0A2U1CRS1_9BURK</name>
<sequence length="79" mass="8930">MLTIERHELESMLIEAARIGANHAIEGMVCYHLKDAAARLGVSYNTLQKRIAEGKLRVIDGRITGEELRRYLTQHRGNA</sequence>